<comment type="caution">
    <text evidence="1">The sequence shown here is derived from an EMBL/GenBank/DDBJ whole genome shotgun (WGS) entry which is preliminary data.</text>
</comment>
<protein>
    <submittedName>
        <fullName evidence="1">Uncharacterized protein</fullName>
    </submittedName>
</protein>
<gene>
    <name evidence="1" type="ORF">Syun_027841</name>
</gene>
<reference evidence="1 2" key="1">
    <citation type="submission" date="2024-01" db="EMBL/GenBank/DDBJ databases">
        <title>Genome assemblies of Stephania.</title>
        <authorList>
            <person name="Yang L."/>
        </authorList>
    </citation>
    <scope>NUCLEOTIDE SEQUENCE [LARGE SCALE GENOMIC DNA]</scope>
    <source>
        <strain evidence="1">YNDBR</strain>
        <tissue evidence="1">Leaf</tissue>
    </source>
</reference>
<name>A0AAP0EIR0_9MAGN</name>
<dbReference type="EMBL" id="JBBNAF010000012">
    <property type="protein sequence ID" value="KAK9092930.1"/>
    <property type="molecule type" value="Genomic_DNA"/>
</dbReference>
<sequence length="101" mass="10853">MADTAVRPPWSRAAEPLLIRSCSYTLEPLSSAPLLPPLELHRHRRASLVIRAKAVQAPESTSSRLSVVSSSLESRHVVQLASVSSLPSPVEACSPHCAFSL</sequence>
<organism evidence="1 2">
    <name type="scientific">Stephania yunnanensis</name>
    <dbReference type="NCBI Taxonomy" id="152371"/>
    <lineage>
        <taxon>Eukaryota</taxon>
        <taxon>Viridiplantae</taxon>
        <taxon>Streptophyta</taxon>
        <taxon>Embryophyta</taxon>
        <taxon>Tracheophyta</taxon>
        <taxon>Spermatophyta</taxon>
        <taxon>Magnoliopsida</taxon>
        <taxon>Ranunculales</taxon>
        <taxon>Menispermaceae</taxon>
        <taxon>Menispermoideae</taxon>
        <taxon>Cissampelideae</taxon>
        <taxon>Stephania</taxon>
    </lineage>
</organism>
<proteinExistence type="predicted"/>
<evidence type="ECO:0000313" key="2">
    <source>
        <dbReference type="Proteomes" id="UP001420932"/>
    </source>
</evidence>
<dbReference type="Proteomes" id="UP001420932">
    <property type="component" value="Unassembled WGS sequence"/>
</dbReference>
<accession>A0AAP0EIR0</accession>
<evidence type="ECO:0000313" key="1">
    <source>
        <dbReference type="EMBL" id="KAK9092930.1"/>
    </source>
</evidence>
<keyword evidence="2" id="KW-1185">Reference proteome</keyword>
<dbReference type="AlphaFoldDB" id="A0AAP0EIR0"/>